<gene>
    <name evidence="9" type="ORF">DFH07DRAFT_1003441</name>
</gene>
<protein>
    <recommendedName>
        <fullName evidence="11">RNA polymerase II-associated protein 1 C-terminal domain-containing protein</fullName>
    </recommendedName>
</protein>
<feature type="domain" description="RPAP1 C-terminal" evidence="6">
    <location>
        <begin position="321"/>
        <end position="387"/>
    </location>
</feature>
<evidence type="ECO:0000313" key="9">
    <source>
        <dbReference type="EMBL" id="KAJ7724980.1"/>
    </source>
</evidence>
<dbReference type="Pfam" id="PF08621">
    <property type="entry name" value="RPAP1_N"/>
    <property type="match status" value="1"/>
</dbReference>
<dbReference type="InterPro" id="IPR057989">
    <property type="entry name" value="TPR_RPAP1/MINIYO-like"/>
</dbReference>
<dbReference type="Pfam" id="PF25766">
    <property type="entry name" value="TPR_RPAP1"/>
    <property type="match status" value="1"/>
</dbReference>
<evidence type="ECO:0000256" key="2">
    <source>
        <dbReference type="ARBA" id="ARBA00009953"/>
    </source>
</evidence>
<organism evidence="9 10">
    <name type="scientific">Mycena maculata</name>
    <dbReference type="NCBI Taxonomy" id="230809"/>
    <lineage>
        <taxon>Eukaryota</taxon>
        <taxon>Fungi</taxon>
        <taxon>Dikarya</taxon>
        <taxon>Basidiomycota</taxon>
        <taxon>Agaricomycotina</taxon>
        <taxon>Agaricomycetes</taxon>
        <taxon>Agaricomycetidae</taxon>
        <taxon>Agaricales</taxon>
        <taxon>Marasmiineae</taxon>
        <taxon>Mycenaceae</taxon>
        <taxon>Mycena</taxon>
    </lineage>
</organism>
<comment type="caution">
    <text evidence="9">The sequence shown here is derived from an EMBL/GenBank/DDBJ whole genome shotgun (WGS) entry which is preliminary data.</text>
</comment>
<dbReference type="PANTHER" id="PTHR21483:SF18">
    <property type="entry name" value="RNA POLYMERASE II-ASSOCIATED PROTEIN 1"/>
    <property type="match status" value="1"/>
</dbReference>
<evidence type="ECO:0000259" key="6">
    <source>
        <dbReference type="Pfam" id="PF08620"/>
    </source>
</evidence>
<comment type="similarity">
    <text evidence="2">Belongs to the RPAP1 family.</text>
</comment>
<dbReference type="Pfam" id="PF08620">
    <property type="entry name" value="RPAP1_C"/>
    <property type="match status" value="1"/>
</dbReference>
<feature type="domain" description="RPAP1 N-terminal" evidence="7">
    <location>
        <begin position="82"/>
        <end position="122"/>
    </location>
</feature>
<evidence type="ECO:0000259" key="7">
    <source>
        <dbReference type="Pfam" id="PF08621"/>
    </source>
</evidence>
<dbReference type="EMBL" id="JARJLG010000232">
    <property type="protein sequence ID" value="KAJ7724980.1"/>
    <property type="molecule type" value="Genomic_DNA"/>
</dbReference>
<evidence type="ECO:0008006" key="11">
    <source>
        <dbReference type="Google" id="ProtNLM"/>
    </source>
</evidence>
<evidence type="ECO:0000256" key="1">
    <source>
        <dbReference type="ARBA" id="ARBA00004123"/>
    </source>
</evidence>
<reference evidence="9" key="1">
    <citation type="submission" date="2023-03" db="EMBL/GenBank/DDBJ databases">
        <title>Massive genome expansion in bonnet fungi (Mycena s.s.) driven by repeated elements and novel gene families across ecological guilds.</title>
        <authorList>
            <consortium name="Lawrence Berkeley National Laboratory"/>
            <person name="Harder C.B."/>
            <person name="Miyauchi S."/>
            <person name="Viragh M."/>
            <person name="Kuo A."/>
            <person name="Thoen E."/>
            <person name="Andreopoulos B."/>
            <person name="Lu D."/>
            <person name="Skrede I."/>
            <person name="Drula E."/>
            <person name="Henrissat B."/>
            <person name="Morin E."/>
            <person name="Kohler A."/>
            <person name="Barry K."/>
            <person name="LaButti K."/>
            <person name="Morin E."/>
            <person name="Salamov A."/>
            <person name="Lipzen A."/>
            <person name="Mereny Z."/>
            <person name="Hegedus B."/>
            <person name="Baldrian P."/>
            <person name="Stursova M."/>
            <person name="Weitz H."/>
            <person name="Taylor A."/>
            <person name="Grigoriev I.V."/>
            <person name="Nagy L.G."/>
            <person name="Martin F."/>
            <person name="Kauserud H."/>
        </authorList>
    </citation>
    <scope>NUCLEOTIDE SEQUENCE</scope>
    <source>
        <strain evidence="9">CBHHK188m</strain>
    </source>
</reference>
<feature type="compositionally biased region" description="Low complexity" evidence="5">
    <location>
        <begin position="10"/>
        <end position="26"/>
    </location>
</feature>
<dbReference type="InterPro" id="IPR039913">
    <property type="entry name" value="RPAP1/Rba50"/>
</dbReference>
<dbReference type="InterPro" id="IPR013929">
    <property type="entry name" value="RPAP1_C"/>
</dbReference>
<name>A0AAD7HP74_9AGAR</name>
<evidence type="ECO:0000256" key="3">
    <source>
        <dbReference type="ARBA" id="ARBA00023163"/>
    </source>
</evidence>
<feature type="domain" description="RPAP1/MINIYO-like TPR repeats" evidence="8">
    <location>
        <begin position="1100"/>
        <end position="1207"/>
    </location>
</feature>
<keyword evidence="4" id="KW-0539">Nucleus</keyword>
<evidence type="ECO:0000313" key="10">
    <source>
        <dbReference type="Proteomes" id="UP001215280"/>
    </source>
</evidence>
<proteinExistence type="inferred from homology"/>
<sequence length="1291" mass="138976">SLVGSVFERTTTSKPSSAFAPSSSKTGFPRVEHRSKKSAFARAREANSAPRDNVPVVRPSKPPPPPQPVDKYGDDWRAQMARENERRVEAMTEEEREEERREILEKFGPGIGDLLKKVREARAKTGAQFSCSAVDIGLRATTIYSNSSESIATAPPDGTGTNSELFSFSLRTSLTALAPPGAEPLKPDINDALEEGPLPPALSPVSSPTSTRPASRASRKLRFAEVSPEDVHVYESAPPSPRKKALALPPPSEGASDVVSLGQWNGRVAPSMPDPEPEEGTPEYIRRRFFPSAPAHNPDLAWMEESAAPASVSAAPASHALRFDLSGAPLATPLHASLPTHLGLHHHAPDADGVQRAGYTFDDIFMTSRSGVKAQRAAGMRMLAGISRWVGAVHRGDADLVDGTMKVAEITDLKTRVLAAGIDALSERGSLGAHAIEVVWECVVGWAEADEALDLNIEPDMGGVELGSKEAPVPLAHLLPQLVVALSMQTESPSDLSSSASQARILAILRRLARQTNDIATEIVSTPSLISALFRTFLLTGAPSSPADAVLALELLTTLVTSTRANAQALAAPADALLRFVTALPPAEPALLAGTLTFYAALAAYGLYAHIAGTAHVPLAALAAHVCAPRADRGVRRAWASVLAAWTVCATDPHQTTPSHDVLWSQVGAWGWGKDVLALRAELGVVPADWGVWAAVWRAEAAWLEGTRVNGARGGESERAASVLAVKTGFEADGEKENAVVMGAITSLADRLGDFGQGGASKLRDVGRSAETLTAAIRLWLACLPPASDGPLAAPPFTLPFAQLSELCAKLVAHPLWSRVPKSGPGYVLFRPLASLLSAYLRLSRRLPDVSQDVWMAQALSILSRLLPGDEEFALTVTRDILALITPQWAISRGLNVPQTVWDKGGVSVIKPFLARAVQPRTDIYVGPTWVSPTSIKGVTTQRLPAPSFAFSRDYGLPVARDWTLSPLDHLLRSGTSPVFEDLPPGWDASEVDVTRAALLLTKIAREVSSRFSFVDFVLTRDEAVFGCMKVFMLEHGQVHSDSAEEVFRDRVVGQLMDDLLAPFTVAASSSASPPSPVIPSPPSQPDLEQVAIGFLGASTPFYQYYTDFVALYDAISFSHPTFARLLLPATSMRYAPDYRRHLWNDFGHILKTIRTSPADVVAADLGEYMWPVETDAQMIGAYLRALVKVPLQGFLRLLAVHHVAYSIWPDLREGRAEPADRAEKLLRVVIDQGPPDVVAEVLRYRQTREGLVSVPPACFELGQETKALRLEYVDRIGGKGFSSRVEKLLQ</sequence>
<keyword evidence="3" id="KW-0804">Transcription</keyword>
<dbReference type="GO" id="GO:0006366">
    <property type="term" value="P:transcription by RNA polymerase II"/>
    <property type="evidence" value="ECO:0007669"/>
    <property type="project" value="InterPro"/>
</dbReference>
<comment type="subcellular location">
    <subcellularLocation>
        <location evidence="1">Nucleus</location>
    </subcellularLocation>
</comment>
<feature type="region of interest" description="Disordered" evidence="5">
    <location>
        <begin position="1"/>
        <end position="77"/>
    </location>
</feature>
<dbReference type="PANTHER" id="PTHR21483">
    <property type="entry name" value="RNA POLYMERASE II-ASSOCIATED PROTEIN 1"/>
    <property type="match status" value="1"/>
</dbReference>
<evidence type="ECO:0000256" key="4">
    <source>
        <dbReference type="ARBA" id="ARBA00023242"/>
    </source>
</evidence>
<dbReference type="InterPro" id="IPR013930">
    <property type="entry name" value="RPAP1_N"/>
</dbReference>
<feature type="non-terminal residue" evidence="9">
    <location>
        <position position="1"/>
    </location>
</feature>
<dbReference type="Proteomes" id="UP001215280">
    <property type="component" value="Unassembled WGS sequence"/>
</dbReference>
<feature type="region of interest" description="Disordered" evidence="5">
    <location>
        <begin position="179"/>
        <end position="257"/>
    </location>
</feature>
<accession>A0AAD7HP74</accession>
<keyword evidence="10" id="KW-1185">Reference proteome</keyword>
<evidence type="ECO:0000256" key="5">
    <source>
        <dbReference type="SAM" id="MobiDB-lite"/>
    </source>
</evidence>
<evidence type="ECO:0000259" key="8">
    <source>
        <dbReference type="Pfam" id="PF25766"/>
    </source>
</evidence>